<organism evidence="2 3">
    <name type="scientific">Paramecium sonneborni</name>
    <dbReference type="NCBI Taxonomy" id="65129"/>
    <lineage>
        <taxon>Eukaryota</taxon>
        <taxon>Sar</taxon>
        <taxon>Alveolata</taxon>
        <taxon>Ciliophora</taxon>
        <taxon>Intramacronucleata</taxon>
        <taxon>Oligohymenophorea</taxon>
        <taxon>Peniculida</taxon>
        <taxon>Parameciidae</taxon>
        <taxon>Paramecium</taxon>
    </lineage>
</organism>
<keyword evidence="3" id="KW-1185">Reference proteome</keyword>
<dbReference type="EMBL" id="CAJJDN010000079">
    <property type="protein sequence ID" value="CAD8103087.1"/>
    <property type="molecule type" value="Genomic_DNA"/>
</dbReference>
<evidence type="ECO:0000313" key="3">
    <source>
        <dbReference type="Proteomes" id="UP000692954"/>
    </source>
</evidence>
<protein>
    <submittedName>
        <fullName evidence="2">Uncharacterized protein</fullName>
    </submittedName>
</protein>
<dbReference type="Proteomes" id="UP000692954">
    <property type="component" value="Unassembled WGS sequence"/>
</dbReference>
<proteinExistence type="predicted"/>
<reference evidence="2" key="1">
    <citation type="submission" date="2021-01" db="EMBL/GenBank/DDBJ databases">
        <authorList>
            <consortium name="Genoscope - CEA"/>
            <person name="William W."/>
        </authorList>
    </citation>
    <scope>NUCLEOTIDE SEQUENCE</scope>
</reference>
<feature type="region of interest" description="Disordered" evidence="1">
    <location>
        <begin position="1"/>
        <end position="20"/>
    </location>
</feature>
<feature type="compositionally biased region" description="Polar residues" evidence="1">
    <location>
        <begin position="9"/>
        <end position="20"/>
    </location>
</feature>
<gene>
    <name evidence="2" type="ORF">PSON_ATCC_30995.1.T0790122</name>
</gene>
<evidence type="ECO:0000256" key="1">
    <source>
        <dbReference type="SAM" id="MobiDB-lite"/>
    </source>
</evidence>
<name>A0A8S1PIR3_9CILI</name>
<sequence length="256" mass="30511">MSFERYHSSKQNFESDNNHCNVNGKNHVHLKYAPIKIIHNKVVGNSEEKQKYPQLNLRFQPAEEISPRQDPTVTIPLSFLQQLIQQAYSNKQLRTINNPSIRIEENRNDAVEELIKQIEIQQKGIFLVDEEKKIQNVLLQNHMNYMLENIEAKEIVDNFFQENINLKPHFWIWLKQLEVKAIQDMYILCHFDPKGEQCSDMFKLLFQKLSIEFYSKHAYAQVLRSDLSEKLKYLSQIGEIFNKIAKPQEFYYFKSR</sequence>
<evidence type="ECO:0000313" key="2">
    <source>
        <dbReference type="EMBL" id="CAD8103087.1"/>
    </source>
</evidence>
<accession>A0A8S1PIR3</accession>
<comment type="caution">
    <text evidence="2">The sequence shown here is derived from an EMBL/GenBank/DDBJ whole genome shotgun (WGS) entry which is preliminary data.</text>
</comment>
<dbReference type="OrthoDB" id="285184at2759"/>
<dbReference type="AlphaFoldDB" id="A0A8S1PIR3"/>